<feature type="region of interest" description="Disordered" evidence="1">
    <location>
        <begin position="251"/>
        <end position="272"/>
    </location>
</feature>
<name>A0ABP6D3Z5_9ACTN</name>
<feature type="compositionally biased region" description="Basic and acidic residues" evidence="1">
    <location>
        <begin position="743"/>
        <end position="760"/>
    </location>
</feature>
<feature type="region of interest" description="Disordered" evidence="1">
    <location>
        <begin position="467"/>
        <end position="503"/>
    </location>
</feature>
<evidence type="ECO:0000256" key="1">
    <source>
        <dbReference type="SAM" id="MobiDB-lite"/>
    </source>
</evidence>
<feature type="region of interest" description="Disordered" evidence="1">
    <location>
        <begin position="726"/>
        <end position="760"/>
    </location>
</feature>
<feature type="region of interest" description="Disordered" evidence="1">
    <location>
        <begin position="534"/>
        <end position="560"/>
    </location>
</feature>
<feature type="compositionally biased region" description="Gly residues" evidence="1">
    <location>
        <begin position="492"/>
        <end position="503"/>
    </location>
</feature>
<protein>
    <submittedName>
        <fullName evidence="2">Uncharacterized protein</fullName>
    </submittedName>
</protein>
<organism evidence="2 3">
    <name type="scientific">Streptomyces vastus</name>
    <dbReference type="NCBI Taxonomy" id="285451"/>
    <lineage>
        <taxon>Bacteria</taxon>
        <taxon>Bacillati</taxon>
        <taxon>Actinomycetota</taxon>
        <taxon>Actinomycetes</taxon>
        <taxon>Kitasatosporales</taxon>
        <taxon>Streptomycetaceae</taxon>
        <taxon>Streptomyces</taxon>
    </lineage>
</organism>
<gene>
    <name evidence="2" type="ORF">GCM10010307_30950</name>
</gene>
<evidence type="ECO:0000313" key="3">
    <source>
        <dbReference type="Proteomes" id="UP001500151"/>
    </source>
</evidence>
<proteinExistence type="predicted"/>
<comment type="caution">
    <text evidence="2">The sequence shown here is derived from an EMBL/GenBank/DDBJ whole genome shotgun (WGS) entry which is preliminary data.</text>
</comment>
<keyword evidence="3" id="KW-1185">Reference proteome</keyword>
<reference evidence="3" key="1">
    <citation type="journal article" date="2019" name="Int. J. Syst. Evol. Microbiol.">
        <title>The Global Catalogue of Microorganisms (GCM) 10K type strain sequencing project: providing services to taxonomists for standard genome sequencing and annotation.</title>
        <authorList>
            <consortium name="The Broad Institute Genomics Platform"/>
            <consortium name="The Broad Institute Genome Sequencing Center for Infectious Disease"/>
            <person name="Wu L."/>
            <person name="Ma J."/>
        </authorList>
    </citation>
    <scope>NUCLEOTIDE SEQUENCE [LARGE SCALE GENOMIC DNA]</scope>
    <source>
        <strain evidence="3">JCM 4524</strain>
    </source>
</reference>
<sequence length="801" mass="82353">MPVPGTERMKRFRIRCAGRCGGAAAAVQGGQHGQVLGESDVRHAHHPQHGRPLAQAGVEVVQAVEVAPRGLLAVGRCRHGGGTLGEHHVIAVPGQLVVMGSALDADVGVEAVERGEEVGVEEQLPLPGHRPLHGGAQGLLVLRVVGAAGLHGRAQAAQQTGVADVADEQPAAGRQQFRCRAEYLGEVVGAREVLGDGVDDDGVEVALRQPGDVVRGLGAQADPVGQLRHRLDLGAQGAYGLLGEVGAPVRLASGRDPGEDQSAADADLQDPAGRQFLDTGDAGITPLPHLVDGDGQSVVHAVPAREVLAEAHRVVPVALGSRRRVEEFMQVLPLLDLHGLVPGRLRLRLRLRLQGRNDISGQPAVAGPVLTHHDRCLVHGRVAAQYGLDLAGFDAEAADLHLGVGPAEELEAPVGLPAHQVAGAVQPLAGRPERVGDEPFGRQVRPPQVAAGQARAAEVELARHARRDGLQPGVEDVGASPGVGDTDRHDGAGGGVGIAEAEGGVGGRLGRAVRVEHHPAARIAADQLRRDAFGAGEEGGGRQFDVLGHGGEQGRREDHEGDAVGVRVLGERCARHPAFGRYDDEPATGEQSEAQVPERHVEAGRGELEHSAVRADAEPLGLRSDQLGDARVREHHALGAAGGAGGVDDVGGVAGGQRFGGGVVRRALPQLPYGVGLVEDQAVHAVARRDVGGGLGGGDQAGGGRVGEHVGDAVRRVVGVHRQVGGAGLEHGDLGDDQLGRAGHGERDDPFGSGAARDEGVGQPVGALVDLGVGQLGVLEDEGDGVRSQTHLLGEQLRPGA</sequence>
<dbReference type="EMBL" id="BAAASJ010000032">
    <property type="protein sequence ID" value="GAA2635084.1"/>
    <property type="molecule type" value="Genomic_DNA"/>
</dbReference>
<evidence type="ECO:0000313" key="2">
    <source>
        <dbReference type="EMBL" id="GAA2635084.1"/>
    </source>
</evidence>
<dbReference type="Proteomes" id="UP001500151">
    <property type="component" value="Unassembled WGS sequence"/>
</dbReference>
<accession>A0ABP6D3Z5</accession>